<evidence type="ECO:0000313" key="3">
    <source>
        <dbReference type="Proteomes" id="UP001501475"/>
    </source>
</evidence>
<evidence type="ECO:0000259" key="1">
    <source>
        <dbReference type="Pfam" id="PF18029"/>
    </source>
</evidence>
<dbReference type="SUPFAM" id="SSF54593">
    <property type="entry name" value="Glyoxalase/Bleomycin resistance protein/Dihydroxybiphenyl dioxygenase"/>
    <property type="match status" value="2"/>
</dbReference>
<organism evidence="2 3">
    <name type="scientific">Nostocoides vanveenii</name>
    <dbReference type="NCBI Taxonomy" id="330835"/>
    <lineage>
        <taxon>Bacteria</taxon>
        <taxon>Bacillati</taxon>
        <taxon>Actinomycetota</taxon>
        <taxon>Actinomycetes</taxon>
        <taxon>Micrococcales</taxon>
        <taxon>Intrasporangiaceae</taxon>
        <taxon>Nostocoides</taxon>
    </lineage>
</organism>
<proteinExistence type="predicted"/>
<dbReference type="InterPro" id="IPR029068">
    <property type="entry name" value="Glyas_Bleomycin-R_OHBP_Dase"/>
</dbReference>
<feature type="domain" description="Glyoxalase-like" evidence="1">
    <location>
        <begin position="12"/>
        <end position="114"/>
    </location>
</feature>
<accession>A0ABP4X4U4</accession>
<dbReference type="Proteomes" id="UP001501475">
    <property type="component" value="Unassembled WGS sequence"/>
</dbReference>
<reference evidence="3" key="1">
    <citation type="journal article" date="2019" name="Int. J. Syst. Evol. Microbiol.">
        <title>The Global Catalogue of Microorganisms (GCM) 10K type strain sequencing project: providing services to taxonomists for standard genome sequencing and annotation.</title>
        <authorList>
            <consortium name="The Broad Institute Genomics Platform"/>
            <consortium name="The Broad Institute Genome Sequencing Center for Infectious Disease"/>
            <person name="Wu L."/>
            <person name="Ma J."/>
        </authorList>
    </citation>
    <scope>NUCLEOTIDE SEQUENCE [LARGE SCALE GENOMIC DNA]</scope>
    <source>
        <strain evidence="3">JCM 15591</strain>
    </source>
</reference>
<dbReference type="PANTHER" id="PTHR35908:SF1">
    <property type="entry name" value="CONSERVED PROTEIN"/>
    <property type="match status" value="1"/>
</dbReference>
<dbReference type="EMBL" id="BAAAPN010000057">
    <property type="protein sequence ID" value="GAA1767548.1"/>
    <property type="molecule type" value="Genomic_DNA"/>
</dbReference>
<evidence type="ECO:0000313" key="2">
    <source>
        <dbReference type="EMBL" id="GAA1767548.1"/>
    </source>
</evidence>
<keyword evidence="3" id="KW-1185">Reference proteome</keyword>
<sequence>MTVHLTALARSARAPEVLARFWGEMLGREVMAEPVGLLLPGFETQVGLRFVADPAPRAAVDRAHLHLTSTTPDDQQQIVARARDLGATPLDVGQRAEEGHIVLADPEGNAFCIIEAGNAVLAGTGLLGELACDGTRDVGRFWAAALTWPLVWDQDEETAIQAPAGGTKIAWGGPPVAPLATSPRERFELAVGADEADGEIARLLALGTTRHTDRADGTAFMTDPDGNEFLVARSVT</sequence>
<dbReference type="Gene3D" id="3.10.180.10">
    <property type="entry name" value="2,3-Dihydroxybiphenyl 1,2-Dioxygenase, domain 1"/>
    <property type="match status" value="2"/>
</dbReference>
<dbReference type="RefSeq" id="WP_344067409.1">
    <property type="nucleotide sequence ID" value="NZ_BAAAPN010000057.1"/>
</dbReference>
<comment type="caution">
    <text evidence="2">The sequence shown here is derived from an EMBL/GenBank/DDBJ whole genome shotgun (WGS) entry which is preliminary data.</text>
</comment>
<dbReference type="InterPro" id="IPR041581">
    <property type="entry name" value="Glyoxalase_6"/>
</dbReference>
<gene>
    <name evidence="2" type="ORF">GCM10009810_27810</name>
</gene>
<feature type="domain" description="Glyoxalase-like" evidence="1">
    <location>
        <begin position="131"/>
        <end position="231"/>
    </location>
</feature>
<protein>
    <submittedName>
        <fullName evidence="2">VOC family protein</fullName>
    </submittedName>
</protein>
<dbReference type="PANTHER" id="PTHR35908">
    <property type="entry name" value="HYPOTHETICAL FUSION PROTEIN"/>
    <property type="match status" value="1"/>
</dbReference>
<name>A0ABP4X4U4_9MICO</name>
<dbReference type="Pfam" id="PF18029">
    <property type="entry name" value="Glyoxalase_6"/>
    <property type="match status" value="2"/>
</dbReference>